<evidence type="ECO:0000313" key="3">
    <source>
        <dbReference type="EMBL" id="GLY69457.1"/>
    </source>
</evidence>
<dbReference type="InterPro" id="IPR013078">
    <property type="entry name" value="His_Pase_superF_clade-1"/>
</dbReference>
<keyword evidence="4" id="KW-1185">Reference proteome</keyword>
<dbReference type="InterPro" id="IPR050275">
    <property type="entry name" value="PGM_Phosphatase"/>
</dbReference>
<feature type="binding site" evidence="2">
    <location>
        <position position="60"/>
    </location>
    <ligand>
        <name>substrate</name>
    </ligand>
</feature>
<dbReference type="InterPro" id="IPR029033">
    <property type="entry name" value="His_PPase_superfam"/>
</dbReference>
<reference evidence="3" key="1">
    <citation type="submission" date="2023-03" db="EMBL/GenBank/DDBJ databases">
        <title>Amycolatopsis taiwanensis NBRC 103393.</title>
        <authorList>
            <person name="Ichikawa N."/>
            <person name="Sato H."/>
            <person name="Tonouchi N."/>
        </authorList>
    </citation>
    <scope>NUCLEOTIDE SEQUENCE</scope>
    <source>
        <strain evidence="3">NBRC 103393</strain>
    </source>
</reference>
<dbReference type="GO" id="GO:0005737">
    <property type="term" value="C:cytoplasm"/>
    <property type="evidence" value="ECO:0007669"/>
    <property type="project" value="TreeGrafter"/>
</dbReference>
<dbReference type="Pfam" id="PF00300">
    <property type="entry name" value="His_Phos_1"/>
    <property type="match status" value="1"/>
</dbReference>
<organism evidence="3 4">
    <name type="scientific">Amycolatopsis taiwanensis</name>
    <dbReference type="NCBI Taxonomy" id="342230"/>
    <lineage>
        <taxon>Bacteria</taxon>
        <taxon>Bacillati</taxon>
        <taxon>Actinomycetota</taxon>
        <taxon>Actinomycetes</taxon>
        <taxon>Pseudonocardiales</taxon>
        <taxon>Pseudonocardiaceae</taxon>
        <taxon>Amycolatopsis</taxon>
    </lineage>
</organism>
<dbReference type="SUPFAM" id="SSF53254">
    <property type="entry name" value="Phosphoglycerate mutase-like"/>
    <property type="match status" value="1"/>
</dbReference>
<dbReference type="EMBL" id="BSTI01000016">
    <property type="protein sequence ID" value="GLY69457.1"/>
    <property type="molecule type" value="Genomic_DNA"/>
</dbReference>
<dbReference type="GO" id="GO:0016791">
    <property type="term" value="F:phosphatase activity"/>
    <property type="evidence" value="ECO:0007669"/>
    <property type="project" value="TreeGrafter"/>
</dbReference>
<proteinExistence type="predicted"/>
<dbReference type="SMART" id="SM00855">
    <property type="entry name" value="PGAM"/>
    <property type="match status" value="1"/>
</dbReference>
<feature type="active site" description="Proton donor/acceptor" evidence="1">
    <location>
        <position position="85"/>
    </location>
</feature>
<feature type="binding site" evidence="2">
    <location>
        <begin position="7"/>
        <end position="14"/>
    </location>
    <ligand>
        <name>substrate</name>
    </ligand>
</feature>
<evidence type="ECO:0000313" key="4">
    <source>
        <dbReference type="Proteomes" id="UP001165136"/>
    </source>
</evidence>
<dbReference type="Proteomes" id="UP001165136">
    <property type="component" value="Unassembled WGS sequence"/>
</dbReference>
<evidence type="ECO:0000256" key="1">
    <source>
        <dbReference type="PIRSR" id="PIRSR613078-1"/>
    </source>
</evidence>
<gene>
    <name evidence="3" type="primary">gpmB</name>
    <name evidence="3" type="ORF">Atai01_60760</name>
</gene>
<sequence length="202" mass="21864">MRVDWARHGQNVANLTNTFSHRVYDGDLTELGRQQADQLGERLAAEDRFYTRLATSPLRRAVQTAEIVASYLGIEIAATIDDLRELNVGELDGRNDHQAWNAYHAVLRSWRDGDLTARFPGGEDCHELVARLRTALATVTSDAGAGPALVVAHGANIRAALPTMTGSPDPGTDLSTGSLARLDVTSTSDEVTIALRDWTVAS</sequence>
<evidence type="ECO:0000256" key="2">
    <source>
        <dbReference type="PIRSR" id="PIRSR613078-2"/>
    </source>
</evidence>
<protein>
    <submittedName>
        <fullName evidence="3">Phosphoglycerate mutase GpmB</fullName>
    </submittedName>
</protein>
<dbReference type="PANTHER" id="PTHR48100">
    <property type="entry name" value="BROAD-SPECIFICITY PHOSPHATASE YOR283W-RELATED"/>
    <property type="match status" value="1"/>
</dbReference>
<feature type="active site" description="Tele-phosphohistidine intermediate" evidence="1">
    <location>
        <position position="8"/>
    </location>
</feature>
<accession>A0A9W6VJH5</accession>
<dbReference type="AlphaFoldDB" id="A0A9W6VJH5"/>
<comment type="caution">
    <text evidence="3">The sequence shown here is derived from an EMBL/GenBank/DDBJ whole genome shotgun (WGS) entry which is preliminary data.</text>
</comment>
<name>A0A9W6VJH5_9PSEU</name>
<dbReference type="Gene3D" id="3.40.50.1240">
    <property type="entry name" value="Phosphoglycerate mutase-like"/>
    <property type="match status" value="1"/>
</dbReference>
<dbReference type="CDD" id="cd07067">
    <property type="entry name" value="HP_PGM_like"/>
    <property type="match status" value="1"/>
</dbReference>
<dbReference type="PANTHER" id="PTHR48100:SF1">
    <property type="entry name" value="HISTIDINE PHOSPHATASE FAMILY PROTEIN-RELATED"/>
    <property type="match status" value="1"/>
</dbReference>